<dbReference type="Proteomes" id="UP001321018">
    <property type="component" value="Unassembled WGS sequence"/>
</dbReference>
<dbReference type="EMBL" id="JAOPKA010000040">
    <property type="protein sequence ID" value="MCU4744720.1"/>
    <property type="molecule type" value="Genomic_DNA"/>
</dbReference>
<dbReference type="GO" id="GO:0005886">
    <property type="term" value="C:plasma membrane"/>
    <property type="evidence" value="ECO:0007669"/>
    <property type="project" value="UniProtKB-SubCell"/>
</dbReference>
<dbReference type="GO" id="GO:0140359">
    <property type="term" value="F:ABC-type transporter activity"/>
    <property type="evidence" value="ECO:0007669"/>
    <property type="project" value="InterPro"/>
</dbReference>
<name>A0AAP2Z4I0_9EURY</name>
<sequence>MSTLSVAKKDFLDVRRAKIVWFVGGLYTLFAVLFFYLGQYNNPNPDVRYQLFTLSSIGALFIPLIALVAAYLAVAGERESGSIKYLLSLPNTRRDVVLGKYLSRAAVVSVSVVLAFVVGAALTVLWYPDLHIDVFASVVALTVLFTIGYVAIAIGISAATKSRSRAMGGAIGFYFVGNLLMIFPGLSIIEGLDYLFNSLLGLGVSDNVLEFIRMLSPTMAFVQSMALTIPDDLAGVQAEFSGDVPFYLEPEAALVVLIAWLVVPVALGLWRFSRADLG</sequence>
<keyword evidence="1" id="KW-1133">Transmembrane helix</keyword>
<feature type="transmembrane region" description="Helical" evidence="1">
    <location>
        <begin position="101"/>
        <end position="128"/>
    </location>
</feature>
<gene>
    <name evidence="2" type="ORF">OB960_25470</name>
</gene>
<dbReference type="RefSeq" id="WP_338006516.1">
    <property type="nucleotide sequence ID" value="NZ_JAOPKA010000040.1"/>
</dbReference>
<reference evidence="2" key="1">
    <citation type="submission" date="2022-09" db="EMBL/GenBank/DDBJ databases">
        <title>Enrichment on poylsaccharides allowed isolation of novel metabolic and taxonomic groups of Haloarchaea.</title>
        <authorList>
            <person name="Sorokin D.Y."/>
            <person name="Elcheninov A.G."/>
            <person name="Khizhniak T.V."/>
            <person name="Kolganova T.V."/>
            <person name="Kublanov I.V."/>
        </authorList>
    </citation>
    <scope>NUCLEOTIDE SEQUENCE</scope>
    <source>
        <strain evidence="2">AArc-xg1-1</strain>
    </source>
</reference>
<dbReference type="PANTHER" id="PTHR43471">
    <property type="entry name" value="ABC TRANSPORTER PERMEASE"/>
    <property type="match status" value="1"/>
</dbReference>
<evidence type="ECO:0000313" key="2">
    <source>
        <dbReference type="EMBL" id="MCU4744720.1"/>
    </source>
</evidence>
<feature type="transmembrane region" description="Helical" evidence="1">
    <location>
        <begin position="134"/>
        <end position="159"/>
    </location>
</feature>
<organism evidence="2 3">
    <name type="scientific">Natronoglomus mannanivorans</name>
    <dbReference type="NCBI Taxonomy" id="2979990"/>
    <lineage>
        <taxon>Archaea</taxon>
        <taxon>Methanobacteriati</taxon>
        <taxon>Methanobacteriota</taxon>
        <taxon>Stenosarchaea group</taxon>
        <taxon>Halobacteria</taxon>
        <taxon>Halobacteriales</taxon>
        <taxon>Natrialbaceae</taxon>
        <taxon>Natronoglomus</taxon>
    </lineage>
</organism>
<feature type="transmembrane region" description="Helical" evidence="1">
    <location>
        <begin position="20"/>
        <end position="37"/>
    </location>
</feature>
<keyword evidence="1" id="KW-0812">Transmembrane</keyword>
<feature type="transmembrane region" description="Helical" evidence="1">
    <location>
        <begin position="171"/>
        <end position="189"/>
    </location>
</feature>
<evidence type="ECO:0000256" key="1">
    <source>
        <dbReference type="SAM" id="Phobius"/>
    </source>
</evidence>
<comment type="caution">
    <text evidence="2">The sequence shown here is derived from an EMBL/GenBank/DDBJ whole genome shotgun (WGS) entry which is preliminary data.</text>
</comment>
<feature type="transmembrane region" description="Helical" evidence="1">
    <location>
        <begin position="252"/>
        <end position="272"/>
    </location>
</feature>
<dbReference type="Pfam" id="PF12679">
    <property type="entry name" value="ABC2_membrane_2"/>
    <property type="match status" value="1"/>
</dbReference>
<dbReference type="PANTHER" id="PTHR43471:SF1">
    <property type="entry name" value="ABC TRANSPORTER PERMEASE PROTEIN NOSY-RELATED"/>
    <property type="match status" value="1"/>
</dbReference>
<accession>A0AAP2Z4I0</accession>
<protein>
    <submittedName>
        <fullName evidence="2">ABC transporter permease</fullName>
    </submittedName>
</protein>
<dbReference type="AlphaFoldDB" id="A0AAP2Z4I0"/>
<evidence type="ECO:0000313" key="3">
    <source>
        <dbReference type="Proteomes" id="UP001321018"/>
    </source>
</evidence>
<feature type="transmembrane region" description="Helical" evidence="1">
    <location>
        <begin position="49"/>
        <end position="74"/>
    </location>
</feature>
<proteinExistence type="predicted"/>
<keyword evidence="1" id="KW-0472">Membrane</keyword>